<keyword evidence="1" id="KW-0539">Nucleus</keyword>
<dbReference type="GO" id="GO:0005634">
    <property type="term" value="C:nucleus"/>
    <property type="evidence" value="ECO:0007669"/>
    <property type="project" value="UniProtKB-UniRule"/>
</dbReference>
<sequence>MPCRRRRSSRRSSCSRRPYYKKRRYLCCGKRRYKAIRRCCRNPQKITLCNRNWVRISVHPFINFLRCYKRKFSKHMPIADIAREGRRVWKRMSKTEKKPFFEQAKRARKRGFRT</sequence>
<keyword evidence="1" id="KW-0238">DNA-binding</keyword>
<dbReference type="SUPFAM" id="SSF47095">
    <property type="entry name" value="HMG-box"/>
    <property type="match status" value="1"/>
</dbReference>
<keyword evidence="4" id="KW-1185">Reference proteome</keyword>
<dbReference type="CDD" id="cd00084">
    <property type="entry name" value="HMG-box_SF"/>
    <property type="match status" value="1"/>
</dbReference>
<dbReference type="AlphaFoldDB" id="A0AAW1CMX1"/>
<dbReference type="InterPro" id="IPR036910">
    <property type="entry name" value="HMG_box_dom_sf"/>
</dbReference>
<feature type="domain" description="HMG box" evidence="2">
    <location>
        <begin position="54"/>
        <end position="114"/>
    </location>
</feature>
<dbReference type="InterPro" id="IPR009071">
    <property type="entry name" value="HMG_box_dom"/>
</dbReference>
<dbReference type="Gene3D" id="1.10.30.10">
    <property type="entry name" value="High mobility group box domain"/>
    <property type="match status" value="1"/>
</dbReference>
<dbReference type="EMBL" id="JAPXFL010000010">
    <property type="protein sequence ID" value="KAK9500256.1"/>
    <property type="molecule type" value="Genomic_DNA"/>
</dbReference>
<feature type="DNA-binding region" description="HMG box" evidence="1">
    <location>
        <begin position="54"/>
        <end position="114"/>
    </location>
</feature>
<dbReference type="GO" id="GO:0003677">
    <property type="term" value="F:DNA binding"/>
    <property type="evidence" value="ECO:0007669"/>
    <property type="project" value="UniProtKB-UniRule"/>
</dbReference>
<organism evidence="3 4">
    <name type="scientific">Rhynocoris fuscipes</name>
    <dbReference type="NCBI Taxonomy" id="488301"/>
    <lineage>
        <taxon>Eukaryota</taxon>
        <taxon>Metazoa</taxon>
        <taxon>Ecdysozoa</taxon>
        <taxon>Arthropoda</taxon>
        <taxon>Hexapoda</taxon>
        <taxon>Insecta</taxon>
        <taxon>Pterygota</taxon>
        <taxon>Neoptera</taxon>
        <taxon>Paraneoptera</taxon>
        <taxon>Hemiptera</taxon>
        <taxon>Heteroptera</taxon>
        <taxon>Panheteroptera</taxon>
        <taxon>Cimicomorpha</taxon>
        <taxon>Reduviidae</taxon>
        <taxon>Harpactorinae</taxon>
        <taxon>Harpactorini</taxon>
        <taxon>Rhynocoris</taxon>
    </lineage>
</organism>
<reference evidence="3 4" key="1">
    <citation type="submission" date="2022-12" db="EMBL/GenBank/DDBJ databases">
        <title>Chromosome-level genome assembly of true bugs.</title>
        <authorList>
            <person name="Ma L."/>
            <person name="Li H."/>
        </authorList>
    </citation>
    <scope>NUCLEOTIDE SEQUENCE [LARGE SCALE GENOMIC DNA]</scope>
    <source>
        <strain evidence="3">Lab_2022b</strain>
    </source>
</reference>
<proteinExistence type="predicted"/>
<name>A0AAW1CMX1_9HEMI</name>
<dbReference type="PROSITE" id="PS50118">
    <property type="entry name" value="HMG_BOX_2"/>
    <property type="match status" value="1"/>
</dbReference>
<evidence type="ECO:0000259" key="2">
    <source>
        <dbReference type="PROSITE" id="PS50118"/>
    </source>
</evidence>
<accession>A0AAW1CMX1</accession>
<protein>
    <recommendedName>
        <fullName evidence="2">HMG box domain-containing protein</fullName>
    </recommendedName>
</protein>
<comment type="caution">
    <text evidence="3">The sequence shown here is derived from an EMBL/GenBank/DDBJ whole genome shotgun (WGS) entry which is preliminary data.</text>
</comment>
<evidence type="ECO:0000256" key="1">
    <source>
        <dbReference type="PROSITE-ProRule" id="PRU00267"/>
    </source>
</evidence>
<evidence type="ECO:0000313" key="3">
    <source>
        <dbReference type="EMBL" id="KAK9500256.1"/>
    </source>
</evidence>
<evidence type="ECO:0000313" key="4">
    <source>
        <dbReference type="Proteomes" id="UP001461498"/>
    </source>
</evidence>
<dbReference type="Proteomes" id="UP001461498">
    <property type="component" value="Unassembled WGS sequence"/>
</dbReference>
<gene>
    <name evidence="3" type="ORF">O3M35_001549</name>
</gene>